<dbReference type="InterPro" id="IPR018307">
    <property type="entry name" value="ABL9/DENND6_dom"/>
</dbReference>
<dbReference type="EMBL" id="RBNI01005336">
    <property type="protein sequence ID" value="RUP46808.1"/>
    <property type="molecule type" value="Genomic_DNA"/>
</dbReference>
<dbReference type="InterPro" id="IPR037516">
    <property type="entry name" value="Tripartite_DENN"/>
</dbReference>
<dbReference type="PANTHER" id="PTHR31017:SF1">
    <property type="entry name" value="LATE SECRETORY PATHWAY PROTEIN AVL9 HOMOLOG"/>
    <property type="match status" value="1"/>
</dbReference>
<dbReference type="OrthoDB" id="192887at2759"/>
<gene>
    <name evidence="4" type="ORF">BC936DRAFT_146497</name>
</gene>
<dbReference type="InterPro" id="IPR043153">
    <property type="entry name" value="DENN_C"/>
</dbReference>
<name>A0A433D7G6_9FUNG</name>
<feature type="non-terminal residue" evidence="4">
    <location>
        <position position="481"/>
    </location>
</feature>
<dbReference type="PROSITE" id="PS50211">
    <property type="entry name" value="DENN"/>
    <property type="match status" value="1"/>
</dbReference>
<feature type="domain" description="UDENN" evidence="3">
    <location>
        <begin position="1"/>
        <end position="440"/>
    </location>
</feature>
<accession>A0A433D7G6</accession>
<dbReference type="InterPro" id="IPR051731">
    <property type="entry name" value="DENND11/AVL9_GEFs"/>
</dbReference>
<feature type="region of interest" description="Disordered" evidence="2">
    <location>
        <begin position="461"/>
        <end position="481"/>
    </location>
</feature>
<evidence type="ECO:0000256" key="2">
    <source>
        <dbReference type="SAM" id="MobiDB-lite"/>
    </source>
</evidence>
<evidence type="ECO:0000259" key="3">
    <source>
        <dbReference type="PROSITE" id="PS50211"/>
    </source>
</evidence>
<dbReference type="Pfam" id="PF09794">
    <property type="entry name" value="Avl9"/>
    <property type="match status" value="2"/>
</dbReference>
<evidence type="ECO:0000313" key="5">
    <source>
        <dbReference type="Proteomes" id="UP000268093"/>
    </source>
</evidence>
<comment type="similarity">
    <text evidence="1">Belongs to the AVL9 family.</text>
</comment>
<sequence length="481" mass="53531">MEFLTILGASWYALNRWSVDASCHKRISGMIVQVSWVCPGIVSFGFACSHNEDGAHQSDEDFAYFHLPPVQGWSVAQTTLFGVSCNRQITVKELKVTTPEFTRTIVQKAVVVLARQPIFGPIRAKLAVVTAAWFAQGDFTNTDILNGFYSSLNTVLAGEIDDASLYIGTSLRELVHKFKSKTLTLLKLLLLEKRILFYGYPVERLCTLQYSLISLIPGLLRHLQDSGAPELDTSRDNFRLTEARELKSGDKQSLLSYMGLPLYVFQKGAFFQPYLPLQQIDILSAPTTSAYLVGTTNQIFLHHKAEIGVDVLVNVEQGTLEFYNQGLSSLVGLTMADRRWMDKIFKTVNDTWDVNGRYMGIEVGVLYTEQIKTHGVTKSTWCFIPYLPDPTRPTTNSYSGSDDFLRARFEEYVLSLLSSVKHAQSQQQGAQSREESAMQIMQQQQQQAAAAAALGVEDGAYEIPAGPGERDTLGSGMVAEK</sequence>
<evidence type="ECO:0000256" key="1">
    <source>
        <dbReference type="ARBA" id="ARBA00038178"/>
    </source>
</evidence>
<keyword evidence="5" id="KW-1185">Reference proteome</keyword>
<dbReference type="Gene3D" id="3.40.50.11500">
    <property type="match status" value="1"/>
</dbReference>
<dbReference type="Proteomes" id="UP000268093">
    <property type="component" value="Unassembled WGS sequence"/>
</dbReference>
<protein>
    <recommendedName>
        <fullName evidence="3">UDENN domain-containing protein</fullName>
    </recommendedName>
</protein>
<proteinExistence type="inferred from homology"/>
<comment type="caution">
    <text evidence="4">The sequence shown here is derived from an EMBL/GenBank/DDBJ whole genome shotgun (WGS) entry which is preliminary data.</text>
</comment>
<dbReference type="AlphaFoldDB" id="A0A433D7G6"/>
<dbReference type="GO" id="GO:0005737">
    <property type="term" value="C:cytoplasm"/>
    <property type="evidence" value="ECO:0007669"/>
    <property type="project" value="TreeGrafter"/>
</dbReference>
<dbReference type="PANTHER" id="PTHR31017">
    <property type="entry name" value="LATE SECRETORY PATHWAY PROTEIN AVL9-RELATED"/>
    <property type="match status" value="1"/>
</dbReference>
<organism evidence="4 5">
    <name type="scientific">Jimgerdemannia flammicorona</name>
    <dbReference type="NCBI Taxonomy" id="994334"/>
    <lineage>
        <taxon>Eukaryota</taxon>
        <taxon>Fungi</taxon>
        <taxon>Fungi incertae sedis</taxon>
        <taxon>Mucoromycota</taxon>
        <taxon>Mucoromycotina</taxon>
        <taxon>Endogonomycetes</taxon>
        <taxon>Endogonales</taxon>
        <taxon>Endogonaceae</taxon>
        <taxon>Jimgerdemannia</taxon>
    </lineage>
</organism>
<reference evidence="4 5" key="1">
    <citation type="journal article" date="2018" name="New Phytol.">
        <title>Phylogenomics of Endogonaceae and evolution of mycorrhizas within Mucoromycota.</title>
        <authorList>
            <person name="Chang Y."/>
            <person name="Desiro A."/>
            <person name="Na H."/>
            <person name="Sandor L."/>
            <person name="Lipzen A."/>
            <person name="Clum A."/>
            <person name="Barry K."/>
            <person name="Grigoriev I.V."/>
            <person name="Martin F.M."/>
            <person name="Stajich J.E."/>
            <person name="Smith M.E."/>
            <person name="Bonito G."/>
            <person name="Spatafora J.W."/>
        </authorList>
    </citation>
    <scope>NUCLEOTIDE SEQUENCE [LARGE SCALE GENOMIC DNA]</scope>
    <source>
        <strain evidence="4 5">GMNB39</strain>
    </source>
</reference>
<evidence type="ECO:0000313" key="4">
    <source>
        <dbReference type="EMBL" id="RUP46808.1"/>
    </source>
</evidence>